<dbReference type="GO" id="GO:0003677">
    <property type="term" value="F:DNA binding"/>
    <property type="evidence" value="ECO:0007669"/>
    <property type="project" value="InterPro"/>
</dbReference>
<dbReference type="SMART" id="SM00530">
    <property type="entry name" value="HTH_XRE"/>
    <property type="match status" value="1"/>
</dbReference>
<dbReference type="InterPro" id="IPR001387">
    <property type="entry name" value="Cro/C1-type_HTH"/>
</dbReference>
<dbReference type="Pfam" id="PF13560">
    <property type="entry name" value="HTH_31"/>
    <property type="match status" value="1"/>
</dbReference>
<dbReference type="EMBL" id="LZHX01000083">
    <property type="protein sequence ID" value="OBF15055.1"/>
    <property type="molecule type" value="Genomic_DNA"/>
</dbReference>
<gene>
    <name evidence="2" type="ORF">A5726_23030</name>
</gene>
<evidence type="ECO:0000313" key="3">
    <source>
        <dbReference type="Proteomes" id="UP000093779"/>
    </source>
</evidence>
<sequence length="196" mass="22133">MLIFCAMKTQSWSENQTARIGREVRRLRDARGWSAQRLADRTRELGYQVTRTVISDVEIGRRQQLSVAEMTVLARALDTSPAALMYPAPEGIVEVLPGVEVSEIRAAQWFSGLLDGSSAEVHSLFDDPVVYGRNLKRLRLARKIWDLEENKVSMMAARAAEPKGGRGPWTEMITGIQREIAEATRELRSEYDDAQR</sequence>
<comment type="caution">
    <text evidence="2">The sequence shown here is derived from an EMBL/GenBank/DDBJ whole genome shotgun (WGS) entry which is preliminary data.</text>
</comment>
<protein>
    <recommendedName>
        <fullName evidence="1">HTH cro/C1-type domain-containing protein</fullName>
    </recommendedName>
</protein>
<dbReference type="SUPFAM" id="SSF47413">
    <property type="entry name" value="lambda repressor-like DNA-binding domains"/>
    <property type="match status" value="1"/>
</dbReference>
<feature type="domain" description="HTH cro/C1-type" evidence="1">
    <location>
        <begin position="24"/>
        <end position="84"/>
    </location>
</feature>
<evidence type="ECO:0000259" key="1">
    <source>
        <dbReference type="PROSITE" id="PS50943"/>
    </source>
</evidence>
<dbReference type="InterPro" id="IPR010982">
    <property type="entry name" value="Lambda_DNA-bd_dom_sf"/>
</dbReference>
<dbReference type="AlphaFoldDB" id="A0A1A0PLV7"/>
<dbReference type="Proteomes" id="UP000093779">
    <property type="component" value="Unassembled WGS sequence"/>
</dbReference>
<proteinExistence type="predicted"/>
<organism evidence="2 3">
    <name type="scientific">Mycolicibacterium conceptionense</name>
    <dbReference type="NCBI Taxonomy" id="451644"/>
    <lineage>
        <taxon>Bacteria</taxon>
        <taxon>Bacillati</taxon>
        <taxon>Actinomycetota</taxon>
        <taxon>Actinomycetes</taxon>
        <taxon>Mycobacteriales</taxon>
        <taxon>Mycobacteriaceae</taxon>
        <taxon>Mycolicibacterium</taxon>
    </lineage>
</organism>
<reference evidence="2 3" key="1">
    <citation type="submission" date="2016-06" db="EMBL/GenBank/DDBJ databases">
        <authorList>
            <person name="Kjaerup R.B."/>
            <person name="Dalgaard T.S."/>
            <person name="Juul-Madsen H.R."/>
        </authorList>
    </citation>
    <scope>NUCLEOTIDE SEQUENCE [LARGE SCALE GENOMIC DNA]</scope>
    <source>
        <strain evidence="2 3">ACS1953</strain>
    </source>
</reference>
<evidence type="ECO:0000313" key="2">
    <source>
        <dbReference type="EMBL" id="OBF15055.1"/>
    </source>
</evidence>
<accession>A0A1A0PLV7</accession>
<name>A0A1A0PLV7_9MYCO</name>
<dbReference type="CDD" id="cd00093">
    <property type="entry name" value="HTH_XRE"/>
    <property type="match status" value="1"/>
</dbReference>
<dbReference type="PROSITE" id="PS50943">
    <property type="entry name" value="HTH_CROC1"/>
    <property type="match status" value="1"/>
</dbReference>
<dbReference type="Gene3D" id="1.10.260.40">
    <property type="entry name" value="lambda repressor-like DNA-binding domains"/>
    <property type="match status" value="1"/>
</dbReference>